<accession>A0ABD1GMG8</accession>
<gene>
    <name evidence="1" type="ORF">AAHA92_21016</name>
</gene>
<dbReference type="EMBL" id="JBEAFC010000008">
    <property type="protein sequence ID" value="KAL1544121.1"/>
    <property type="molecule type" value="Genomic_DNA"/>
</dbReference>
<evidence type="ECO:0000313" key="1">
    <source>
        <dbReference type="EMBL" id="KAL1544121.1"/>
    </source>
</evidence>
<reference evidence="1 2" key="1">
    <citation type="submission" date="2024-06" db="EMBL/GenBank/DDBJ databases">
        <title>A chromosome level genome sequence of Diviner's sage (Salvia divinorum).</title>
        <authorList>
            <person name="Ford S.A."/>
            <person name="Ro D.-K."/>
            <person name="Ness R.W."/>
            <person name="Phillips M.A."/>
        </authorList>
    </citation>
    <scope>NUCLEOTIDE SEQUENCE [LARGE SCALE GENOMIC DNA]</scope>
    <source>
        <strain evidence="1">SAF-2024a</strain>
        <tissue evidence="1">Leaf</tissue>
    </source>
</reference>
<dbReference type="AlphaFoldDB" id="A0ABD1GMG8"/>
<protein>
    <submittedName>
        <fullName evidence="1">Uncharacterized protein</fullName>
    </submittedName>
</protein>
<keyword evidence="2" id="KW-1185">Reference proteome</keyword>
<organism evidence="1 2">
    <name type="scientific">Salvia divinorum</name>
    <name type="common">Maria pastora</name>
    <name type="synonym">Diviner's sage</name>
    <dbReference type="NCBI Taxonomy" id="28513"/>
    <lineage>
        <taxon>Eukaryota</taxon>
        <taxon>Viridiplantae</taxon>
        <taxon>Streptophyta</taxon>
        <taxon>Embryophyta</taxon>
        <taxon>Tracheophyta</taxon>
        <taxon>Spermatophyta</taxon>
        <taxon>Magnoliopsida</taxon>
        <taxon>eudicotyledons</taxon>
        <taxon>Gunneridae</taxon>
        <taxon>Pentapetalae</taxon>
        <taxon>asterids</taxon>
        <taxon>lamiids</taxon>
        <taxon>Lamiales</taxon>
        <taxon>Lamiaceae</taxon>
        <taxon>Nepetoideae</taxon>
        <taxon>Mentheae</taxon>
        <taxon>Salviinae</taxon>
        <taxon>Salvia</taxon>
        <taxon>Salvia subgen. Calosphace</taxon>
    </lineage>
</organism>
<evidence type="ECO:0000313" key="2">
    <source>
        <dbReference type="Proteomes" id="UP001567538"/>
    </source>
</evidence>
<proteinExistence type="predicted"/>
<sequence length="80" mass="8809">MHQLGPTIRCSPRARCPDLLIAKHVINSERLGTVSPFRGFHLMLIVAVDRELKRPSLVLSAQSKNLDLGDLILNAHGTSL</sequence>
<comment type="caution">
    <text evidence="1">The sequence shown here is derived from an EMBL/GenBank/DDBJ whole genome shotgun (WGS) entry which is preliminary data.</text>
</comment>
<name>A0ABD1GMG8_SALDI</name>
<dbReference type="Proteomes" id="UP001567538">
    <property type="component" value="Unassembled WGS sequence"/>
</dbReference>